<dbReference type="CDD" id="cd04725">
    <property type="entry name" value="OMP_decarboxylase_like"/>
    <property type="match status" value="1"/>
</dbReference>
<accession>A0A255E4K9</accession>
<dbReference type="PANTHER" id="PTHR43375">
    <property type="entry name" value="OROTIDINE 5'-PHOSPHATE DECARBOXYLASE"/>
    <property type="match status" value="1"/>
</dbReference>
<dbReference type="UniPathway" id="UPA00070">
    <property type="reaction ID" value="UER00120"/>
</dbReference>
<dbReference type="GO" id="GO:0006207">
    <property type="term" value="P:'de novo' pyrimidine nucleobase biosynthetic process"/>
    <property type="evidence" value="ECO:0007669"/>
    <property type="project" value="InterPro"/>
</dbReference>
<keyword evidence="3" id="KW-0210">Decarboxylase</keyword>
<comment type="catalytic activity">
    <reaction evidence="6">
        <text>orotidine 5'-phosphate + H(+) = UMP + CO2</text>
        <dbReference type="Rhea" id="RHEA:11596"/>
        <dbReference type="ChEBI" id="CHEBI:15378"/>
        <dbReference type="ChEBI" id="CHEBI:16526"/>
        <dbReference type="ChEBI" id="CHEBI:57538"/>
        <dbReference type="ChEBI" id="CHEBI:57865"/>
        <dbReference type="EC" id="4.1.1.23"/>
    </reaction>
</comment>
<evidence type="ECO:0000256" key="1">
    <source>
        <dbReference type="ARBA" id="ARBA00004861"/>
    </source>
</evidence>
<evidence type="ECO:0000259" key="8">
    <source>
        <dbReference type="SMART" id="SM00934"/>
    </source>
</evidence>
<keyword evidence="5" id="KW-0456">Lyase</keyword>
<evidence type="ECO:0000256" key="7">
    <source>
        <dbReference type="NCBIfam" id="TIGR02127"/>
    </source>
</evidence>
<dbReference type="PANTHER" id="PTHR43375:SF1">
    <property type="entry name" value="OROTIDINE 5'-PHOSPHATE DECARBOXYLASE"/>
    <property type="match status" value="1"/>
</dbReference>
<protein>
    <recommendedName>
        <fullName evidence="7">Orotidine-5'-phosphate decarboxylase</fullName>
        <ecNumber evidence="7">4.1.1.23</ecNumber>
    </recommendedName>
</protein>
<dbReference type="NCBIfam" id="TIGR02127">
    <property type="entry name" value="pyrF_sub2"/>
    <property type="match status" value="1"/>
</dbReference>
<dbReference type="EC" id="4.1.1.23" evidence="7"/>
<dbReference type="RefSeq" id="WP_094451075.1">
    <property type="nucleotide sequence ID" value="NZ_NMVI01000018.1"/>
</dbReference>
<dbReference type="InterPro" id="IPR001754">
    <property type="entry name" value="OMPdeCOase_dom"/>
</dbReference>
<dbReference type="Pfam" id="PF00215">
    <property type="entry name" value="OMPdecase"/>
    <property type="match status" value="1"/>
</dbReference>
<dbReference type="Proteomes" id="UP000216533">
    <property type="component" value="Unassembled WGS sequence"/>
</dbReference>
<comment type="pathway">
    <text evidence="1">Pyrimidine metabolism; UMP biosynthesis via de novo pathway; UMP from orotate: step 2/2.</text>
</comment>
<evidence type="ECO:0000256" key="4">
    <source>
        <dbReference type="ARBA" id="ARBA00022975"/>
    </source>
</evidence>
<evidence type="ECO:0000313" key="10">
    <source>
        <dbReference type="Proteomes" id="UP000216533"/>
    </source>
</evidence>
<dbReference type="InterPro" id="IPR011995">
    <property type="entry name" value="OMPdecase_type-2"/>
</dbReference>
<dbReference type="PROSITE" id="PS00156">
    <property type="entry name" value="OMPDECASE"/>
    <property type="match status" value="1"/>
</dbReference>
<dbReference type="SUPFAM" id="SSF51366">
    <property type="entry name" value="Ribulose-phoshate binding barrel"/>
    <property type="match status" value="1"/>
</dbReference>
<dbReference type="InterPro" id="IPR018089">
    <property type="entry name" value="OMPdecase_AS"/>
</dbReference>
<evidence type="ECO:0000256" key="6">
    <source>
        <dbReference type="ARBA" id="ARBA00049157"/>
    </source>
</evidence>
<reference evidence="9 10" key="1">
    <citation type="submission" date="2017-07" db="EMBL/GenBank/DDBJ databases">
        <title>Draft whole genome sequences of clinical Proprionibacteriaceae strains.</title>
        <authorList>
            <person name="Bernier A.-M."/>
            <person name="Bernard K."/>
            <person name="Domingo M.-C."/>
        </authorList>
    </citation>
    <scope>NUCLEOTIDE SEQUENCE [LARGE SCALE GENOMIC DNA]</scope>
    <source>
        <strain evidence="9 10">NML 160184</strain>
    </source>
</reference>
<organism evidence="9 10">
    <name type="scientific">Parenemella sanctibonifatiensis</name>
    <dbReference type="NCBI Taxonomy" id="2016505"/>
    <lineage>
        <taxon>Bacteria</taxon>
        <taxon>Bacillati</taxon>
        <taxon>Actinomycetota</taxon>
        <taxon>Actinomycetes</taxon>
        <taxon>Propionibacteriales</taxon>
        <taxon>Propionibacteriaceae</taxon>
        <taxon>Parenemella</taxon>
    </lineage>
</organism>
<evidence type="ECO:0000256" key="3">
    <source>
        <dbReference type="ARBA" id="ARBA00022793"/>
    </source>
</evidence>
<dbReference type="AlphaFoldDB" id="A0A255E4K9"/>
<comment type="similarity">
    <text evidence="2">Belongs to the OMP decarboxylase family. Type 2 subfamily.</text>
</comment>
<dbReference type="Gene3D" id="3.20.20.70">
    <property type="entry name" value="Aldolase class I"/>
    <property type="match status" value="1"/>
</dbReference>
<comment type="caution">
    <text evidence="9">The sequence shown here is derived from an EMBL/GenBank/DDBJ whole genome shotgun (WGS) entry which is preliminary data.</text>
</comment>
<dbReference type="GO" id="GO:0004590">
    <property type="term" value="F:orotidine-5'-phosphate decarboxylase activity"/>
    <property type="evidence" value="ECO:0007669"/>
    <property type="project" value="UniProtKB-UniRule"/>
</dbReference>
<dbReference type="InterPro" id="IPR013785">
    <property type="entry name" value="Aldolase_TIM"/>
</dbReference>
<dbReference type="GO" id="GO:0044205">
    <property type="term" value="P:'de novo' UMP biosynthetic process"/>
    <property type="evidence" value="ECO:0007669"/>
    <property type="project" value="UniProtKB-UniPathway"/>
</dbReference>
<evidence type="ECO:0000256" key="2">
    <source>
        <dbReference type="ARBA" id="ARBA00008847"/>
    </source>
</evidence>
<name>A0A255E4K9_9ACTN</name>
<proteinExistence type="inferred from homology"/>
<dbReference type="InterPro" id="IPR011060">
    <property type="entry name" value="RibuloseP-bd_barrel"/>
</dbReference>
<dbReference type="EMBL" id="NMVI01000018">
    <property type="protein sequence ID" value="OYN86508.1"/>
    <property type="molecule type" value="Genomic_DNA"/>
</dbReference>
<keyword evidence="4" id="KW-0665">Pyrimidine biosynthesis</keyword>
<evidence type="ECO:0000256" key="5">
    <source>
        <dbReference type="ARBA" id="ARBA00023239"/>
    </source>
</evidence>
<gene>
    <name evidence="9" type="primary">pyrF</name>
    <name evidence="9" type="ORF">CGZ92_09205</name>
</gene>
<feature type="domain" description="Orotidine 5'-phosphate decarboxylase" evidence="8">
    <location>
        <begin position="20"/>
        <end position="260"/>
    </location>
</feature>
<dbReference type="SMART" id="SM00934">
    <property type="entry name" value="OMPdecase"/>
    <property type="match status" value="1"/>
</dbReference>
<sequence length="280" mass="28942">MTAPENWQQRLAAATESRGRLCVGLDPHPGILQAWGLPDDLSGLAGFAGTVVSAFAGRVAVVKPQLAFFEAHGHRGLAILEQLTSAFRQAGTLVLLDAKRGDIGSTMAAYARTFLAPDGPYAADALTVSPYLGVRALAPAYELAAETGAGLYVLCRTSNPEADWQLSGDPTLAQQVVTDCRAVNAELGSAVLGLVVGATRQLDVELPGTELSVLAPGFGAQGAQLRELDQLYGTVAPAVLPTASRSVLAAGPGVDALRAALADHLAQLPARADGQEREQA</sequence>
<evidence type="ECO:0000313" key="9">
    <source>
        <dbReference type="EMBL" id="OYN86508.1"/>
    </source>
</evidence>